<dbReference type="AlphaFoldDB" id="A0A1S9D5D1"/>
<dbReference type="eggNOG" id="ENOG502S0TT">
    <property type="taxonomic scope" value="Eukaryota"/>
</dbReference>
<comment type="caution">
    <text evidence="1">The sequence shown here is derived from an EMBL/GenBank/DDBJ whole genome shotgun (WGS) entry which is preliminary data.</text>
</comment>
<evidence type="ECO:0000313" key="2">
    <source>
        <dbReference type="Proteomes" id="UP000190312"/>
    </source>
</evidence>
<sequence length="386" mass="42789">MAATQYFKALDVHRAWLEAWEGKEGDKENRELLGMSGAFFVVMGGYAVDLSNKNSSSALQDAGAGLVTTISADGFIHLLKNRAIPTGIQDSRLPKSYFEHYTIQDKGNSNNLAKAIVFMQIMWMIVQLIGRISAGLPVTLLETHVAIQIPFAVVAYAFWVEAVGLPRVAIGQRALLCRTATGNLLWDCITYIDDETVSKINELGGLKGIVNSHPHFYTTHLHWAEIFDCPVYLAREDREWVVCPGERQVFWDSGRLSVPGVEGDLVAVKTGGHFPGSSVLWWRSLGVLLVADSIGVVPSGIYHVGRLPGTVSFTFMWSYPNMIPLPPNEVHNIWRAVKDLDFDDIRGGFMGTEVNGNCKQRVLESAQIFVKSMGHFNHAIREEQCP</sequence>
<dbReference type="Gene3D" id="3.60.15.10">
    <property type="entry name" value="Ribonuclease Z/Hydroxyacylglutathione hydrolase-like"/>
    <property type="match status" value="1"/>
</dbReference>
<dbReference type="OrthoDB" id="17458at2759"/>
<organism evidence="1 2">
    <name type="scientific">Aspergillus oryzae</name>
    <name type="common">Yellow koji mold</name>
    <dbReference type="NCBI Taxonomy" id="5062"/>
    <lineage>
        <taxon>Eukaryota</taxon>
        <taxon>Fungi</taxon>
        <taxon>Dikarya</taxon>
        <taxon>Ascomycota</taxon>
        <taxon>Pezizomycotina</taxon>
        <taxon>Eurotiomycetes</taxon>
        <taxon>Eurotiomycetidae</taxon>
        <taxon>Eurotiales</taxon>
        <taxon>Aspergillaceae</taxon>
        <taxon>Aspergillus</taxon>
        <taxon>Aspergillus subgen. Circumdati</taxon>
    </lineage>
</organism>
<name>A0A1S9D5D1_ASPOZ</name>
<dbReference type="VEuPathDB" id="FungiDB:AO090009000249"/>
<dbReference type="InterPro" id="IPR036866">
    <property type="entry name" value="RibonucZ/Hydroxyglut_hydro"/>
</dbReference>
<reference evidence="1 2" key="1">
    <citation type="submission" date="2016-10" db="EMBL/GenBank/DDBJ databases">
        <title>Genome sequencing of Aspergillus oryzae BCC7051.</title>
        <authorList>
            <person name="Thammarongtham C."/>
            <person name="Vorapreeda T."/>
            <person name="Nookaew I."/>
            <person name="Srisuk T."/>
            <person name="Land M."/>
            <person name="Jeennor S."/>
            <person name="Laoteng K."/>
        </authorList>
    </citation>
    <scope>NUCLEOTIDE SEQUENCE [LARGE SCALE GENOMIC DNA]</scope>
    <source>
        <strain evidence="1 2">BCC7051</strain>
    </source>
</reference>
<dbReference type="SUPFAM" id="SSF56281">
    <property type="entry name" value="Metallo-hydrolase/oxidoreductase"/>
    <property type="match status" value="1"/>
</dbReference>
<dbReference type="EMBL" id="MKZY01000011">
    <property type="protein sequence ID" value="OOO04312.1"/>
    <property type="molecule type" value="Genomic_DNA"/>
</dbReference>
<dbReference type="VEuPathDB" id="FungiDB:AO090009000248"/>
<gene>
    <name evidence="1" type="ORF">OAory_01051590</name>
</gene>
<accession>A0A1S9D5D1</accession>
<protein>
    <submittedName>
        <fullName evidence="1">Beta-lactamase domain protein</fullName>
    </submittedName>
</protein>
<dbReference type="Proteomes" id="UP000190312">
    <property type="component" value="Unassembled WGS sequence"/>
</dbReference>
<evidence type="ECO:0000313" key="1">
    <source>
        <dbReference type="EMBL" id="OOO04312.1"/>
    </source>
</evidence>
<proteinExistence type="predicted"/>
<dbReference type="PANTHER" id="PTHR36839:SF1">
    <property type="entry name" value="METALLO-BETA-LACTAMASE FAMILY PROTEIN (AFU_ORTHOLOGUE AFUA_5G12770)"/>
    <property type="match status" value="1"/>
</dbReference>
<dbReference type="PANTHER" id="PTHR36839">
    <property type="entry name" value="METALLO-BETA-LACTAMASE FAMILY PROTEIN (AFU_ORTHOLOGUE AFUA_5G12770)"/>
    <property type="match status" value="1"/>
</dbReference>